<dbReference type="Pfam" id="PF02867">
    <property type="entry name" value="Ribonuc_red_lgC"/>
    <property type="match status" value="1"/>
</dbReference>
<dbReference type="GeneID" id="11464118"/>
<evidence type="ECO:0000256" key="2">
    <source>
        <dbReference type="SAM" id="MobiDB-lite"/>
    </source>
</evidence>
<dbReference type="SUPFAM" id="SSF51998">
    <property type="entry name" value="PFL-like glycyl radical enzymes"/>
    <property type="match status" value="1"/>
</dbReference>
<dbReference type="PANTHER" id="PTHR11573:SF6">
    <property type="entry name" value="RIBONUCLEOSIDE-DIPHOSPHATE REDUCTASE LARGE SUBUNIT"/>
    <property type="match status" value="1"/>
</dbReference>
<dbReference type="PANTHER" id="PTHR11573">
    <property type="entry name" value="RIBONUCLEOSIDE-DIPHOSPHATE REDUCTASE LARGE CHAIN"/>
    <property type="match status" value="1"/>
</dbReference>
<dbReference type="GO" id="GO:0009263">
    <property type="term" value="P:deoxyribonucleotide biosynthetic process"/>
    <property type="evidence" value="ECO:0007669"/>
    <property type="project" value="TreeGrafter"/>
</dbReference>
<dbReference type="KEGG" id="vg:11464118"/>
<dbReference type="InterPro" id="IPR000788">
    <property type="entry name" value="RNR_lg_C"/>
</dbReference>
<protein>
    <submittedName>
        <fullName evidence="4">Ribonucleotide reductase subunit 1</fullName>
    </submittedName>
</protein>
<keyword evidence="5" id="KW-1185">Reference proteome</keyword>
<proteinExistence type="inferred from homology"/>
<organism evidence="4 5">
    <name type="scientific">Aotine betaherpesvirus 1</name>
    <dbReference type="NCBI Taxonomy" id="50290"/>
    <lineage>
        <taxon>Viruses</taxon>
        <taxon>Duplodnaviria</taxon>
        <taxon>Heunggongvirae</taxon>
        <taxon>Peploviricota</taxon>
        <taxon>Herviviricetes</taxon>
        <taxon>Herpesvirales</taxon>
        <taxon>Orthoherpesviridae</taxon>
        <taxon>Betaherpesvirinae</taxon>
        <taxon>Cytomegalovirus</taxon>
        <taxon>Cytomegalovirus aotinebeta1</taxon>
    </lineage>
</organism>
<feature type="compositionally biased region" description="Basic and acidic residues" evidence="2">
    <location>
        <begin position="99"/>
        <end position="109"/>
    </location>
</feature>
<dbReference type="RefSeq" id="YP_004940071.1">
    <property type="nucleotide sequence ID" value="NC_016447.1"/>
</dbReference>
<feature type="domain" description="Ribonucleotide reductase large subunit" evidence="3">
    <location>
        <begin position="690"/>
        <end position="712"/>
    </location>
</feature>
<evidence type="ECO:0000256" key="1">
    <source>
        <dbReference type="ARBA" id="ARBA00010406"/>
    </source>
</evidence>
<accession>G8XUC0</accession>
<dbReference type="GO" id="GO:0004748">
    <property type="term" value="F:ribonucleoside-diphosphate reductase activity, thioredoxin disulfide as acceptor"/>
    <property type="evidence" value="ECO:0007669"/>
    <property type="project" value="TreeGrafter"/>
</dbReference>
<dbReference type="InterPro" id="IPR013346">
    <property type="entry name" value="NrdE_NrdA_C"/>
</dbReference>
<name>G8XUC0_9BETA</name>
<sequence>MSSLNHGWAVGKGYDFALWEAEMDHKLIQIGDGMRSIIVHTCSGVRRTGLGSGTQQQGEGGEGSGSPSSSPSPPAESGGLPAVPEEDVTLQRASSTPPVRRDGPSDRTRKCLCHGRRGPRRFCRSRQTSVSVYDVEGVLREIEDAVKRQESFSPVALYEVIVKYGCSLVKFRPRLDLLLGRYYHETNRGREHETVDVYCDSEAVEDEVARFFCYHRDYLATTFDIVEKIVKGLGCRGLVSAIITLDQIAVQLGGKEEAVAGICLRIVVYLVSLFQRSPFRDIYLHLFRVEGEMGLFERLLRRIQDGDLSLSVLASAVAGLVGSPGCDAVLASDRVEESDWHTVQRLTQSLAQRVSVSINVTRMESDAINLIRCLSAQRDLACGREPIKPTVCIYFDAWDIACAEILDYVVRGDCTGLHFIINIPDVIMKRRVAGGDEFALFGRGVSRRLSRLGNEAVFEKEYRRLEQCTRHLTACMRIFFDKLNTCLILGHMGVVFCHNVVRYSVMDYNVGIPACLGPDLASCNFTNHHLPVQRVCVNLSKCVHVCAQSRVSQRSYEDVFVGNNDRCFNFQMLREAVRDAVIVANARLDALWATSDSETRNALDKLRGLSIGVVGLQTTLSLMGMTLYENMEFAERIFENMYYHALRASADLCVAGLARFEWFARTVYSRGRFIYDKYSEYRLTIPGEDWASLRQDILEYGLRNGQFLALGPDEDVAQLLNVSPSVWAASGNVYEVKTPLHDLPSDESLRIPRADRYFLRMPVVNRAMLKYSDEEVEKIMVHDQSVVEKKEYEPFVNPVTKLEHHVLCMCYRGVCKFVDQCIALPIVRNYSLPITAPLDRLCEMYYFGMKVGVYKCCK</sequence>
<evidence type="ECO:0000313" key="4">
    <source>
        <dbReference type="EMBL" id="AEV80750.1"/>
    </source>
</evidence>
<dbReference type="Gene3D" id="3.20.70.20">
    <property type="match status" value="1"/>
</dbReference>
<comment type="similarity">
    <text evidence="1">Belongs to the ribonucleoside diphosphate reductase large chain family.</text>
</comment>
<gene>
    <name evidence="4" type="primary">UL45</name>
</gene>
<dbReference type="OrthoDB" id="2980at10239"/>
<dbReference type="PRINTS" id="PR01183">
    <property type="entry name" value="RIBORDTASEM1"/>
</dbReference>
<evidence type="ECO:0000259" key="3">
    <source>
        <dbReference type="PROSITE" id="PS00089"/>
    </source>
</evidence>
<dbReference type="InterPro" id="IPR039718">
    <property type="entry name" value="Rrm1"/>
</dbReference>
<feature type="region of interest" description="Disordered" evidence="2">
    <location>
        <begin position="46"/>
        <end position="112"/>
    </location>
</feature>
<feature type="compositionally biased region" description="Low complexity" evidence="2">
    <location>
        <begin position="65"/>
        <end position="82"/>
    </location>
</feature>
<reference evidence="4" key="1">
    <citation type="submission" date="2011-12" db="EMBL/GenBank/DDBJ databases">
        <title>Comparative genomics of primate cytomegaloviruses.</title>
        <authorList>
            <person name="Davison A.J."/>
            <person name="Holton M."/>
            <person name="Dolan A."/>
            <person name="Dargan D.J."/>
            <person name="Gatherer D."/>
            <person name="Hayward G.S."/>
        </authorList>
    </citation>
    <scope>NUCLEOTIDE SEQUENCE [LARGE SCALE GENOMIC DNA]</scope>
    <source>
        <strain evidence="4">S34E</strain>
    </source>
</reference>
<evidence type="ECO:0000313" key="5">
    <source>
        <dbReference type="Proteomes" id="UP000113968"/>
    </source>
</evidence>
<dbReference type="EMBL" id="FJ483970">
    <property type="protein sequence ID" value="AEV80750.1"/>
    <property type="molecule type" value="Genomic_DNA"/>
</dbReference>
<dbReference type="Proteomes" id="UP000113968">
    <property type="component" value="Segment"/>
</dbReference>
<dbReference type="PROSITE" id="PS00089">
    <property type="entry name" value="RIBORED_LARGE"/>
    <property type="match status" value="1"/>
</dbReference>
<dbReference type="GO" id="GO:0005524">
    <property type="term" value="F:ATP binding"/>
    <property type="evidence" value="ECO:0007669"/>
    <property type="project" value="TreeGrafter"/>
</dbReference>